<sequence>MSLSKQISPNRFKSFIYELIPENPRTDLAKGGLSPIDASPLPVGRRYKFYLIKISSSSNFNNRFNLTS</sequence>
<reference evidence="1 2" key="1">
    <citation type="submission" date="2019-05" db="EMBL/GenBank/DDBJ databases">
        <title>Emergence of the Ug99 lineage of the wheat stem rust pathogen through somatic hybridization.</title>
        <authorList>
            <person name="Li F."/>
            <person name="Upadhyaya N.M."/>
            <person name="Sperschneider J."/>
            <person name="Matny O."/>
            <person name="Nguyen-Phuc H."/>
            <person name="Mago R."/>
            <person name="Raley C."/>
            <person name="Miller M.E."/>
            <person name="Silverstein K.A.T."/>
            <person name="Henningsen E."/>
            <person name="Hirsch C.D."/>
            <person name="Visser B."/>
            <person name="Pretorius Z.A."/>
            <person name="Steffenson B.J."/>
            <person name="Schwessinger B."/>
            <person name="Dodds P.N."/>
            <person name="Figueroa M."/>
        </authorList>
    </citation>
    <scope>NUCLEOTIDE SEQUENCE [LARGE SCALE GENOMIC DNA]</scope>
    <source>
        <strain evidence="1">21-0</strain>
    </source>
</reference>
<evidence type="ECO:0000313" key="1">
    <source>
        <dbReference type="EMBL" id="KAA1088950.1"/>
    </source>
</evidence>
<evidence type="ECO:0000313" key="2">
    <source>
        <dbReference type="Proteomes" id="UP000324748"/>
    </source>
</evidence>
<protein>
    <submittedName>
        <fullName evidence="1">Uncharacterized protein</fullName>
    </submittedName>
</protein>
<name>A0A5B0NL65_PUCGR</name>
<keyword evidence="2" id="KW-1185">Reference proteome</keyword>
<dbReference type="EMBL" id="VSWC01000093">
    <property type="protein sequence ID" value="KAA1088950.1"/>
    <property type="molecule type" value="Genomic_DNA"/>
</dbReference>
<gene>
    <name evidence="1" type="ORF">PGT21_001670</name>
</gene>
<comment type="caution">
    <text evidence="1">The sequence shown here is derived from an EMBL/GenBank/DDBJ whole genome shotgun (WGS) entry which is preliminary data.</text>
</comment>
<dbReference type="AlphaFoldDB" id="A0A5B0NL65"/>
<accession>A0A5B0NL65</accession>
<dbReference type="Proteomes" id="UP000324748">
    <property type="component" value="Unassembled WGS sequence"/>
</dbReference>
<organism evidence="1 2">
    <name type="scientific">Puccinia graminis f. sp. tritici</name>
    <dbReference type="NCBI Taxonomy" id="56615"/>
    <lineage>
        <taxon>Eukaryota</taxon>
        <taxon>Fungi</taxon>
        <taxon>Dikarya</taxon>
        <taxon>Basidiomycota</taxon>
        <taxon>Pucciniomycotina</taxon>
        <taxon>Pucciniomycetes</taxon>
        <taxon>Pucciniales</taxon>
        <taxon>Pucciniaceae</taxon>
        <taxon>Puccinia</taxon>
    </lineage>
</organism>
<proteinExistence type="predicted"/>